<dbReference type="GeneID" id="33358368"/>
<evidence type="ECO:0000256" key="3">
    <source>
        <dbReference type="ARBA" id="ARBA00022598"/>
    </source>
</evidence>
<dbReference type="Gene3D" id="3.30.56.10">
    <property type="match status" value="2"/>
</dbReference>
<evidence type="ECO:0000259" key="11">
    <source>
        <dbReference type="PROSITE" id="PS51483"/>
    </source>
</evidence>
<dbReference type="Pfam" id="PF03147">
    <property type="entry name" value="FDX-ACB"/>
    <property type="match status" value="1"/>
</dbReference>
<keyword evidence="9" id="KW-0030">Aminoacyl-tRNA synthetase</keyword>
<dbReference type="AlphaFoldDB" id="A0A1Z1MHF9"/>
<evidence type="ECO:0000256" key="8">
    <source>
        <dbReference type="ARBA" id="ARBA00022917"/>
    </source>
</evidence>
<dbReference type="InterPro" id="IPR036690">
    <property type="entry name" value="Fdx_antiC-bd_sf"/>
</dbReference>
<dbReference type="GO" id="GO:0003723">
    <property type="term" value="F:RNA binding"/>
    <property type="evidence" value="ECO:0007669"/>
    <property type="project" value="InterPro"/>
</dbReference>
<dbReference type="EMBL" id="MF101437">
    <property type="protein sequence ID" value="ARW65292.1"/>
    <property type="molecule type" value="Genomic_DNA"/>
</dbReference>
<dbReference type="SUPFAM" id="SSF55681">
    <property type="entry name" value="Class II aaRS and biotin synthetases"/>
    <property type="match status" value="1"/>
</dbReference>
<keyword evidence="4" id="KW-0479">Metal-binding</keyword>
<keyword evidence="7" id="KW-0460">Magnesium</keyword>
<evidence type="ECO:0000256" key="5">
    <source>
        <dbReference type="ARBA" id="ARBA00022741"/>
    </source>
</evidence>
<dbReference type="PROSITE" id="PS51447">
    <property type="entry name" value="FDX_ACB"/>
    <property type="match status" value="1"/>
</dbReference>
<keyword evidence="6" id="KW-0067">ATP-binding</keyword>
<dbReference type="GO" id="GO:0006432">
    <property type="term" value="P:phenylalanyl-tRNA aminoacylation"/>
    <property type="evidence" value="ECO:0007669"/>
    <property type="project" value="InterPro"/>
</dbReference>
<keyword evidence="8" id="KW-0648">Protein biosynthesis</keyword>
<protein>
    <recommendedName>
        <fullName evidence="2">phenylalanine--tRNA ligase</fullName>
        <ecNumber evidence="2">6.1.1.20</ecNumber>
    </recommendedName>
</protein>
<dbReference type="GO" id="GO:0004826">
    <property type="term" value="F:phenylalanine-tRNA ligase activity"/>
    <property type="evidence" value="ECO:0007669"/>
    <property type="project" value="UniProtKB-EC"/>
</dbReference>
<keyword evidence="12" id="KW-0150">Chloroplast</keyword>
<dbReference type="SUPFAM" id="SSF54991">
    <property type="entry name" value="Anticodon-binding domain of PheRS"/>
    <property type="match status" value="1"/>
</dbReference>
<dbReference type="SUPFAM" id="SSF46955">
    <property type="entry name" value="Putative DNA-binding domain"/>
    <property type="match status" value="2"/>
</dbReference>
<dbReference type="EC" id="6.1.1.20" evidence="2"/>
<feature type="domain" description="FDX-ACB" evidence="10">
    <location>
        <begin position="560"/>
        <end position="650"/>
    </location>
</feature>
<keyword evidence="5" id="KW-0547">Nucleotide-binding</keyword>
<evidence type="ECO:0000259" key="10">
    <source>
        <dbReference type="PROSITE" id="PS51447"/>
    </source>
</evidence>
<keyword evidence="12" id="KW-0934">Plastid</keyword>
<dbReference type="GO" id="GO:0005524">
    <property type="term" value="F:ATP binding"/>
    <property type="evidence" value="ECO:0007669"/>
    <property type="project" value="UniProtKB-KW"/>
</dbReference>
<evidence type="ECO:0000256" key="9">
    <source>
        <dbReference type="ARBA" id="ARBA00023146"/>
    </source>
</evidence>
<dbReference type="Gene3D" id="3.30.930.10">
    <property type="entry name" value="Bira Bifunctional Protein, Domain 2"/>
    <property type="match status" value="1"/>
</dbReference>
<dbReference type="RefSeq" id="YP_009396291.1">
    <property type="nucleotide sequence ID" value="NC_035281.1"/>
</dbReference>
<dbReference type="GO" id="GO:0000287">
    <property type="term" value="F:magnesium ion binding"/>
    <property type="evidence" value="ECO:0007669"/>
    <property type="project" value="InterPro"/>
</dbReference>
<dbReference type="SMART" id="SM00874">
    <property type="entry name" value="B5"/>
    <property type="match status" value="1"/>
</dbReference>
<evidence type="ECO:0000256" key="1">
    <source>
        <dbReference type="ARBA" id="ARBA00001946"/>
    </source>
</evidence>
<dbReference type="InterPro" id="IPR041616">
    <property type="entry name" value="PheRS_beta_core"/>
</dbReference>
<sequence>MKFSWQLTNSFLKIQEESLKDVLEALILSGIEVEQIENTEQDKIIDLSITSNRKEIESTLSLAREISTTTNNILRIQPIKPCINRKVISNTKNCLKYRRIHVINENSSTLTPKWISNSLQIRGKHSDNYLKNIQEYINLKWGITFTIITSNLKELSTFSGEIKNKNKLIYHIINQNINKNWNDNCKLIIFDFYKIITNDSYNNYDSNEFYENYYIDSINIIGETNQRAIGKYYESCEEMYFNNKEITLDKNTLNKWIGSYKSNKSKFLPTKNIKKTLDDLKFFSKYIKKKRLFIIRIPPYREHDIKNKIDIIEEIGKMNEFKNFYNQYKYKREKGKKSSKLITINKIRDILRTLGFNEVVNCSINYNALKIKRPLLIHNPISEEQNSLRNSILLNLLENYKNHIKYSNNNLLISEIGKIFQEENSGKGYSEKQFLGGLIYAPKYNKINWSSNSKEINLSQVKGVLEIFFKQLNANINLNPIKISDTSNSIVKILKSNNRIGIYDKKTNELIGIIGEIKTKTKELNQISNNMIYVFEIDLEGLIKTRDHKIHLEYNKKRYSNYPSIIRDISIPINNNKNIEDVKKQIQLPEKELIESIEIFNEYKKNNKNSNKRFVGIRIIYRSLNRTLDGKDINKIENSLLKIRNSMNSE</sequence>
<name>A0A1Z1MHF9_MELHR</name>
<evidence type="ECO:0000313" key="12">
    <source>
        <dbReference type="EMBL" id="ARW65292.1"/>
    </source>
</evidence>
<evidence type="ECO:0000256" key="2">
    <source>
        <dbReference type="ARBA" id="ARBA00012814"/>
    </source>
</evidence>
<dbReference type="InterPro" id="IPR005121">
    <property type="entry name" value="Fdx_antiC-bd"/>
</dbReference>
<dbReference type="PROSITE" id="PS51483">
    <property type="entry name" value="B5"/>
    <property type="match status" value="1"/>
</dbReference>
<dbReference type="Pfam" id="PF03484">
    <property type="entry name" value="B5"/>
    <property type="match status" value="1"/>
</dbReference>
<evidence type="ECO:0000256" key="4">
    <source>
        <dbReference type="ARBA" id="ARBA00022723"/>
    </source>
</evidence>
<dbReference type="InterPro" id="IPR045864">
    <property type="entry name" value="aa-tRNA-synth_II/BPL/LPL"/>
</dbReference>
<evidence type="ECO:0000256" key="7">
    <source>
        <dbReference type="ARBA" id="ARBA00022842"/>
    </source>
</evidence>
<accession>A0A1Z1MHF9</accession>
<feature type="domain" description="B5" evidence="11">
    <location>
        <begin position="241"/>
        <end position="326"/>
    </location>
</feature>
<gene>
    <name evidence="12" type="primary">syfB</name>
</gene>
<proteinExistence type="predicted"/>
<dbReference type="Gene3D" id="3.30.70.380">
    <property type="entry name" value="Ferrodoxin-fold anticodon-binding domain"/>
    <property type="match status" value="1"/>
</dbReference>
<reference evidence="12" key="1">
    <citation type="journal article" date="2017" name="J. Phycol.">
        <title>Analysis of chloroplast genomes and a supermatrix inform reclassification of the Rhodomelaceae (Rhodophyta).</title>
        <authorList>
            <person name="Diaz-Tapia P."/>
            <person name="Maggs C.A."/>
            <person name="West J.A."/>
            <person name="Verbruggen H."/>
        </authorList>
    </citation>
    <scope>NUCLEOTIDE SEQUENCE</scope>
    <source>
        <strain evidence="12">PD890</strain>
    </source>
</reference>
<dbReference type="Pfam" id="PF17759">
    <property type="entry name" value="tRNA_synthFbeta"/>
    <property type="match status" value="1"/>
</dbReference>
<organism evidence="12">
    <name type="scientific">Melanothamnus harveyi</name>
    <name type="common">Filamentous red alga</name>
    <name type="synonym">Neosiphonia harveyi</name>
    <dbReference type="NCBI Taxonomy" id="397005"/>
    <lineage>
        <taxon>Eukaryota</taxon>
        <taxon>Rhodophyta</taxon>
        <taxon>Florideophyceae</taxon>
        <taxon>Rhodymeniophycidae</taxon>
        <taxon>Ceramiales</taxon>
        <taxon>Rhodomelaceae</taxon>
        <taxon>Polysiphonioideae</taxon>
        <taxon>Melanothamnus</taxon>
    </lineage>
</organism>
<dbReference type="InterPro" id="IPR009061">
    <property type="entry name" value="DNA-bd_dom_put_sf"/>
</dbReference>
<comment type="cofactor">
    <cofactor evidence="1">
        <name>Mg(2+)</name>
        <dbReference type="ChEBI" id="CHEBI:18420"/>
    </cofactor>
</comment>
<geneLocation type="chloroplast" evidence="12"/>
<dbReference type="InterPro" id="IPR005147">
    <property type="entry name" value="tRNA_synthase_B5-dom"/>
</dbReference>
<evidence type="ECO:0000256" key="6">
    <source>
        <dbReference type="ARBA" id="ARBA00022840"/>
    </source>
</evidence>
<keyword evidence="3 12" id="KW-0436">Ligase</keyword>
<dbReference type="SMART" id="SM00896">
    <property type="entry name" value="FDX-ACB"/>
    <property type="match status" value="1"/>
</dbReference>